<dbReference type="GO" id="GO:0016301">
    <property type="term" value="F:kinase activity"/>
    <property type="evidence" value="ECO:0007669"/>
    <property type="project" value="UniProtKB-KW"/>
</dbReference>
<dbReference type="AlphaFoldDB" id="A0A4V2Z082"/>
<proteinExistence type="inferred from homology"/>
<dbReference type="InterPro" id="IPR018484">
    <property type="entry name" value="FGGY_N"/>
</dbReference>
<dbReference type="Pfam" id="PF02782">
    <property type="entry name" value="FGGY_C"/>
    <property type="match status" value="1"/>
</dbReference>
<dbReference type="CDD" id="cd07804">
    <property type="entry name" value="ASKHA_NBD_FGGY_RrXK-like"/>
    <property type="match status" value="1"/>
</dbReference>
<dbReference type="PIRSF" id="PIRSF000538">
    <property type="entry name" value="GlpK"/>
    <property type="match status" value="1"/>
</dbReference>
<dbReference type="InterPro" id="IPR050406">
    <property type="entry name" value="FGGY_Carb_Kinase"/>
</dbReference>
<comment type="similarity">
    <text evidence="1 5">Belongs to the FGGY kinase family.</text>
</comment>
<keyword evidence="9" id="KW-1185">Reference proteome</keyword>
<dbReference type="FunCoup" id="A0A4V2Z082">
    <property type="interactions" value="5"/>
</dbReference>
<evidence type="ECO:0000256" key="1">
    <source>
        <dbReference type="ARBA" id="ARBA00009156"/>
    </source>
</evidence>
<protein>
    <submittedName>
        <fullName evidence="8">Sugar kinase</fullName>
    </submittedName>
</protein>
<dbReference type="RefSeq" id="WP_131900430.1">
    <property type="nucleotide sequence ID" value="NZ_SMKZ01000057.1"/>
</dbReference>
<evidence type="ECO:0000256" key="2">
    <source>
        <dbReference type="ARBA" id="ARBA00022629"/>
    </source>
</evidence>
<name>A0A4V2Z082_9ACTN</name>
<evidence type="ECO:0000259" key="6">
    <source>
        <dbReference type="Pfam" id="PF00370"/>
    </source>
</evidence>
<keyword evidence="4 5" id="KW-0418">Kinase</keyword>
<evidence type="ECO:0000256" key="4">
    <source>
        <dbReference type="ARBA" id="ARBA00022777"/>
    </source>
</evidence>
<evidence type="ECO:0000256" key="5">
    <source>
        <dbReference type="RuleBase" id="RU003733"/>
    </source>
</evidence>
<dbReference type="Proteomes" id="UP000294739">
    <property type="component" value="Unassembled WGS sequence"/>
</dbReference>
<dbReference type="InterPro" id="IPR000577">
    <property type="entry name" value="Carb_kinase_FGGY"/>
</dbReference>
<dbReference type="Pfam" id="PF00370">
    <property type="entry name" value="FGGY_N"/>
    <property type="match status" value="1"/>
</dbReference>
<dbReference type="InterPro" id="IPR018485">
    <property type="entry name" value="FGGY_C"/>
</dbReference>
<feature type="domain" description="Carbohydrate kinase FGGY C-terminal" evidence="7">
    <location>
        <begin position="257"/>
        <end position="440"/>
    </location>
</feature>
<dbReference type="EMBL" id="SMKZ01000057">
    <property type="protein sequence ID" value="TDD99987.1"/>
    <property type="molecule type" value="Genomic_DNA"/>
</dbReference>
<evidence type="ECO:0000313" key="8">
    <source>
        <dbReference type="EMBL" id="TDD99987.1"/>
    </source>
</evidence>
<dbReference type="PROSITE" id="PS00445">
    <property type="entry name" value="FGGY_KINASES_2"/>
    <property type="match status" value="1"/>
</dbReference>
<dbReference type="InParanoid" id="A0A4V2Z082"/>
<feature type="domain" description="Carbohydrate kinase FGGY N-terminal" evidence="6">
    <location>
        <begin position="5"/>
        <end position="242"/>
    </location>
</feature>
<dbReference type="OrthoDB" id="9805576at2"/>
<accession>A0A4V2Z082</accession>
<evidence type="ECO:0000256" key="3">
    <source>
        <dbReference type="ARBA" id="ARBA00022679"/>
    </source>
</evidence>
<keyword evidence="2" id="KW-0119">Carbohydrate metabolism</keyword>
<comment type="caution">
    <text evidence="8">The sequence shown here is derived from an EMBL/GenBank/DDBJ whole genome shotgun (WGS) entry which is preliminary data.</text>
</comment>
<evidence type="ECO:0000259" key="7">
    <source>
        <dbReference type="Pfam" id="PF02782"/>
    </source>
</evidence>
<keyword evidence="2" id="KW-0859">Xylose metabolism</keyword>
<sequence>MDDLVLGIDIGTASSKGVLATVDGEIVAVEVVEHETARPRPGWVEHDADGVWWSDVCELSRRLTGAADAGRVQAVCVSGIGPTVLPAGADGTPLRPAILYGVDTRAVGEAAELTERLGADAVLERCGSRLSSQSAGPKLAWLRRHEHEVWARTRYFFMANGYVVYRLTGQYVLDHHSANQAQPLYDRHRGEWIEEWAAVVAPGLALPRLLWPAEIAGTVTADAAAATGLRAGTPVAVGTIDAWAEAESVDVRRPGDLMIMYGSTMFFIAVTSSPVADANLWGTVGQHPGLHTLAGGMASSGSITGWFRSLTGDRPYESLVADAAAVGAGADGLLALPYFDGERTPFADPDARGVIAGLTLRHGPGHVYRALLEATAFGVRHNLEAFAAAGVTPSRVVAVGGGTKGDLWTRIVSGVAVVDQEVPTVTVGAAYGDAKLAAVAVGAADRDARWSGGGVTVAPDPADAAVYEKLYPLYRSLHERTSDLQHALAGGA</sequence>
<dbReference type="GO" id="GO:0042732">
    <property type="term" value="P:D-xylose metabolic process"/>
    <property type="evidence" value="ECO:0007669"/>
    <property type="project" value="UniProtKB-KW"/>
</dbReference>
<dbReference type="SUPFAM" id="SSF53067">
    <property type="entry name" value="Actin-like ATPase domain"/>
    <property type="match status" value="2"/>
</dbReference>
<reference evidence="8 9" key="1">
    <citation type="submission" date="2019-03" db="EMBL/GenBank/DDBJ databases">
        <title>Draft genome sequences of novel Actinobacteria.</title>
        <authorList>
            <person name="Sahin N."/>
            <person name="Ay H."/>
            <person name="Saygin H."/>
        </authorList>
    </citation>
    <scope>NUCLEOTIDE SEQUENCE [LARGE SCALE GENOMIC DNA]</scope>
    <source>
        <strain evidence="8 9">5K138</strain>
    </source>
</reference>
<gene>
    <name evidence="8" type="ORF">E1269_26970</name>
</gene>
<keyword evidence="3 5" id="KW-0808">Transferase</keyword>
<dbReference type="Gene3D" id="3.30.420.40">
    <property type="match status" value="2"/>
</dbReference>
<dbReference type="InterPro" id="IPR043129">
    <property type="entry name" value="ATPase_NBD"/>
</dbReference>
<organism evidence="8 9">
    <name type="scientific">Jiangella asiatica</name>
    <dbReference type="NCBI Taxonomy" id="2530372"/>
    <lineage>
        <taxon>Bacteria</taxon>
        <taxon>Bacillati</taxon>
        <taxon>Actinomycetota</taxon>
        <taxon>Actinomycetes</taxon>
        <taxon>Jiangellales</taxon>
        <taxon>Jiangellaceae</taxon>
        <taxon>Jiangella</taxon>
    </lineage>
</organism>
<evidence type="ECO:0000313" key="9">
    <source>
        <dbReference type="Proteomes" id="UP000294739"/>
    </source>
</evidence>
<dbReference type="GO" id="GO:0016773">
    <property type="term" value="F:phosphotransferase activity, alcohol group as acceptor"/>
    <property type="evidence" value="ECO:0007669"/>
    <property type="project" value="InterPro"/>
</dbReference>
<dbReference type="PANTHER" id="PTHR43095">
    <property type="entry name" value="SUGAR KINASE"/>
    <property type="match status" value="1"/>
</dbReference>
<dbReference type="InterPro" id="IPR018483">
    <property type="entry name" value="Carb_kinase_FGGY_CS"/>
</dbReference>
<dbReference type="PANTHER" id="PTHR43095:SF5">
    <property type="entry name" value="XYLULOSE KINASE"/>
    <property type="match status" value="1"/>
</dbReference>